<dbReference type="HAMAP" id="MF_00048">
    <property type="entry name" value="UPF0102"/>
    <property type="match status" value="1"/>
</dbReference>
<evidence type="ECO:0000313" key="3">
    <source>
        <dbReference type="EMBL" id="MBB5965784.1"/>
    </source>
</evidence>
<dbReference type="NCBIfam" id="NF009154">
    <property type="entry name" value="PRK12497.3-3"/>
    <property type="match status" value="1"/>
</dbReference>
<gene>
    <name evidence="3" type="ORF">FHS22_005074</name>
</gene>
<comment type="caution">
    <text evidence="3">The sequence shown here is derived from an EMBL/GenBank/DDBJ whole genome shotgun (WGS) entry which is preliminary data.</text>
</comment>
<dbReference type="PANTHER" id="PTHR34039">
    <property type="entry name" value="UPF0102 PROTEIN YRAN"/>
    <property type="match status" value="1"/>
</dbReference>
<reference evidence="3 4" key="1">
    <citation type="submission" date="2020-08" db="EMBL/GenBank/DDBJ databases">
        <title>Genomic Encyclopedia of Type Strains, Phase III (KMG-III): the genomes of soil and plant-associated and newly described type strains.</title>
        <authorList>
            <person name="Whitman W."/>
        </authorList>
    </citation>
    <scope>NUCLEOTIDE SEQUENCE [LARGE SCALE GENOMIC DNA]</scope>
    <source>
        <strain evidence="3 4">CECT 3303</strain>
    </source>
</reference>
<dbReference type="SUPFAM" id="SSF52980">
    <property type="entry name" value="Restriction endonuclease-like"/>
    <property type="match status" value="1"/>
</dbReference>
<dbReference type="InterPro" id="IPR003509">
    <property type="entry name" value="UPF0102_YraN-like"/>
</dbReference>
<comment type="similarity">
    <text evidence="1 2">Belongs to the UPF0102 family.</text>
</comment>
<dbReference type="Pfam" id="PF02021">
    <property type="entry name" value="UPF0102"/>
    <property type="match status" value="1"/>
</dbReference>
<keyword evidence="4" id="KW-1185">Reference proteome</keyword>
<dbReference type="InterPro" id="IPR011335">
    <property type="entry name" value="Restrct_endonuc-II-like"/>
</dbReference>
<dbReference type="EMBL" id="JACHJJ010000019">
    <property type="protein sequence ID" value="MBB5965784.1"/>
    <property type="molecule type" value="Genomic_DNA"/>
</dbReference>
<sequence>MAAKDELGKHGEQIAVDYLQAHGMQVLDRNWRCPDGEIDVVARDGRDLVVVEVKTRSGRSHGTAFEAVTAVKLARLRRLAGRWLSARAERFDSVRIDVVALERFAGDFAIRHERGVC</sequence>
<dbReference type="GO" id="GO:0003676">
    <property type="term" value="F:nucleic acid binding"/>
    <property type="evidence" value="ECO:0007669"/>
    <property type="project" value="InterPro"/>
</dbReference>
<organism evidence="3 4">
    <name type="scientific">Planomonospora venezuelensis</name>
    <dbReference type="NCBI Taxonomy" id="1999"/>
    <lineage>
        <taxon>Bacteria</taxon>
        <taxon>Bacillati</taxon>
        <taxon>Actinomycetota</taxon>
        <taxon>Actinomycetes</taxon>
        <taxon>Streptosporangiales</taxon>
        <taxon>Streptosporangiaceae</taxon>
        <taxon>Planomonospora</taxon>
    </lineage>
</organism>
<dbReference type="GO" id="GO:0004519">
    <property type="term" value="F:endonuclease activity"/>
    <property type="evidence" value="ECO:0007669"/>
    <property type="project" value="UniProtKB-KW"/>
</dbReference>
<dbReference type="PANTHER" id="PTHR34039:SF1">
    <property type="entry name" value="UPF0102 PROTEIN YRAN"/>
    <property type="match status" value="1"/>
</dbReference>
<name>A0A841DBF0_PLAVE</name>
<dbReference type="RefSeq" id="WP_184945456.1">
    <property type="nucleotide sequence ID" value="NZ_BAAAWZ010000001.1"/>
</dbReference>
<proteinExistence type="inferred from homology"/>
<accession>A0A841DBF0</accession>
<dbReference type="CDD" id="cd20736">
    <property type="entry name" value="PoNe_Nuclease"/>
    <property type="match status" value="1"/>
</dbReference>
<evidence type="ECO:0000256" key="1">
    <source>
        <dbReference type="ARBA" id="ARBA00006738"/>
    </source>
</evidence>
<protein>
    <recommendedName>
        <fullName evidence="2">UPF0102 protein FHS22_005074</fullName>
    </recommendedName>
</protein>
<dbReference type="NCBIfam" id="NF009150">
    <property type="entry name" value="PRK12497.1-3"/>
    <property type="match status" value="1"/>
</dbReference>
<keyword evidence="3" id="KW-0378">Hydrolase</keyword>
<evidence type="ECO:0000256" key="2">
    <source>
        <dbReference type="HAMAP-Rule" id="MF_00048"/>
    </source>
</evidence>
<dbReference type="Gene3D" id="3.40.1350.10">
    <property type="match status" value="1"/>
</dbReference>
<dbReference type="AlphaFoldDB" id="A0A841DBF0"/>
<keyword evidence="3" id="KW-0540">Nuclease</keyword>
<keyword evidence="3" id="KW-0255">Endonuclease</keyword>
<evidence type="ECO:0000313" key="4">
    <source>
        <dbReference type="Proteomes" id="UP000562352"/>
    </source>
</evidence>
<dbReference type="Proteomes" id="UP000562352">
    <property type="component" value="Unassembled WGS sequence"/>
</dbReference>
<dbReference type="InterPro" id="IPR011856">
    <property type="entry name" value="tRNA_endonuc-like_dom_sf"/>
</dbReference>